<evidence type="ECO:0000256" key="2">
    <source>
        <dbReference type="SAM" id="Phobius"/>
    </source>
</evidence>
<dbReference type="InterPro" id="IPR052016">
    <property type="entry name" value="Bact_Sigma-Reg"/>
</dbReference>
<dbReference type="Proteomes" id="UP000016649">
    <property type="component" value="Unassembled WGS sequence"/>
</dbReference>
<organism evidence="4 5">
    <name type="scientific">Treponema lecithinolyticum ATCC 700332</name>
    <dbReference type="NCBI Taxonomy" id="1321815"/>
    <lineage>
        <taxon>Bacteria</taxon>
        <taxon>Pseudomonadati</taxon>
        <taxon>Spirochaetota</taxon>
        <taxon>Spirochaetia</taxon>
        <taxon>Spirochaetales</taxon>
        <taxon>Treponemataceae</taxon>
        <taxon>Treponema</taxon>
    </lineage>
</organism>
<keyword evidence="5" id="KW-1185">Reference proteome</keyword>
<keyword evidence="2" id="KW-0472">Membrane</keyword>
<evidence type="ECO:0000313" key="5">
    <source>
        <dbReference type="Proteomes" id="UP000016649"/>
    </source>
</evidence>
<evidence type="ECO:0000313" key="4">
    <source>
        <dbReference type="EMBL" id="ERJ94092.1"/>
    </source>
</evidence>
<dbReference type="InterPro" id="IPR001932">
    <property type="entry name" value="PPM-type_phosphatase-like_dom"/>
</dbReference>
<accession>A0ABN0P0U2</accession>
<gene>
    <name evidence="4" type="ORF">HMPREF9193_00447</name>
</gene>
<keyword evidence="1" id="KW-0378">Hydrolase</keyword>
<sequence length="462" mass="51931">MLRAKQNWITVASFAAVCVLFTVITFFLTSGQSFLFSFITAAIVLCILTITGSALNRSLLSKIEYKVLYESETGLLSRFIERIRFCYTLDDFIRAVSDICENEGGISVLYVDKAENQVLYNSSSYIACAEQTKQKLDLNFPAEWADGYYFFDGELGLVSKSRQARGFFIASDKRHLYFFCRYVHLFDEVIFPRLFAEIKHFQLSEKTFTGMSEISSLSKEWASLADTQRSFLQIELPKINKLDMAAYYRPLVNISGDYYQVFPISDHKTLVMLGDVSGKGLAAALLMGVIMNTVRILKNKEDLNEIIFSVDKAIKGMHLQDKYTVMFLALIDTEQMNITYVNASMADPVIISRAPDGGRLRFLKSNASLVGIIDMEPITPVVQKLYTGDVLFIASDGVSEAMNEEGVELGTTEQFERVLKKSFVKTARNFVNDVVDLVFVHSGIKHLRDDVSIVAVKIGASV</sequence>
<dbReference type="SUPFAM" id="SSF81606">
    <property type="entry name" value="PP2C-like"/>
    <property type="match status" value="1"/>
</dbReference>
<feature type="domain" description="PPM-type phosphatase" evidence="3">
    <location>
        <begin position="239"/>
        <end position="458"/>
    </location>
</feature>
<evidence type="ECO:0000259" key="3">
    <source>
        <dbReference type="SMART" id="SM00331"/>
    </source>
</evidence>
<feature type="transmembrane region" description="Helical" evidence="2">
    <location>
        <begin position="34"/>
        <end position="55"/>
    </location>
</feature>
<comment type="caution">
    <text evidence="4">The sequence shown here is derived from an EMBL/GenBank/DDBJ whole genome shotgun (WGS) entry which is preliminary data.</text>
</comment>
<protein>
    <submittedName>
        <fullName evidence="4">Stage II sporulation protein E</fullName>
    </submittedName>
</protein>
<keyword evidence="2" id="KW-1133">Transmembrane helix</keyword>
<dbReference type="EMBL" id="AWVH01000006">
    <property type="protein sequence ID" value="ERJ94092.1"/>
    <property type="molecule type" value="Genomic_DNA"/>
</dbReference>
<keyword evidence="2" id="KW-0812">Transmembrane</keyword>
<dbReference type="InterPro" id="IPR036457">
    <property type="entry name" value="PPM-type-like_dom_sf"/>
</dbReference>
<dbReference type="PANTHER" id="PTHR43156:SF2">
    <property type="entry name" value="STAGE II SPORULATION PROTEIN E"/>
    <property type="match status" value="1"/>
</dbReference>
<dbReference type="PANTHER" id="PTHR43156">
    <property type="entry name" value="STAGE II SPORULATION PROTEIN E-RELATED"/>
    <property type="match status" value="1"/>
</dbReference>
<feature type="transmembrane region" description="Helical" evidence="2">
    <location>
        <begin position="7"/>
        <end position="28"/>
    </location>
</feature>
<dbReference type="Gene3D" id="3.60.40.10">
    <property type="entry name" value="PPM-type phosphatase domain"/>
    <property type="match status" value="1"/>
</dbReference>
<proteinExistence type="predicted"/>
<evidence type="ECO:0000256" key="1">
    <source>
        <dbReference type="ARBA" id="ARBA00022801"/>
    </source>
</evidence>
<dbReference type="SMART" id="SM00331">
    <property type="entry name" value="PP2C_SIG"/>
    <property type="match status" value="1"/>
</dbReference>
<dbReference type="RefSeq" id="WP_021686848.1">
    <property type="nucleotide sequence ID" value="NZ_KI260561.1"/>
</dbReference>
<reference evidence="4 5" key="1">
    <citation type="submission" date="2013-08" db="EMBL/GenBank/DDBJ databases">
        <authorList>
            <person name="Weinstock G."/>
            <person name="Sodergren E."/>
            <person name="Wylie T."/>
            <person name="Fulton L."/>
            <person name="Fulton R."/>
            <person name="Fronick C."/>
            <person name="O'Laughlin M."/>
            <person name="Godfrey J."/>
            <person name="Miner T."/>
            <person name="Herter B."/>
            <person name="Appelbaum E."/>
            <person name="Cordes M."/>
            <person name="Lek S."/>
            <person name="Wollam A."/>
            <person name="Pepin K.H."/>
            <person name="Palsikar V.B."/>
            <person name="Mitreva M."/>
            <person name="Wilson R.K."/>
        </authorList>
    </citation>
    <scope>NUCLEOTIDE SEQUENCE [LARGE SCALE GENOMIC DNA]</scope>
    <source>
        <strain evidence="4 5">ATCC 700332</strain>
    </source>
</reference>
<name>A0ABN0P0U2_TRELE</name>
<dbReference type="Pfam" id="PF07228">
    <property type="entry name" value="SpoIIE"/>
    <property type="match status" value="1"/>
</dbReference>